<feature type="non-terminal residue" evidence="1">
    <location>
        <position position="1"/>
    </location>
</feature>
<evidence type="ECO:0000313" key="2">
    <source>
        <dbReference type="Proteomes" id="UP001186974"/>
    </source>
</evidence>
<gene>
    <name evidence="1" type="ORF">LTS18_007652</name>
</gene>
<keyword evidence="2" id="KW-1185">Reference proteome</keyword>
<accession>A0ACC3DAG2</accession>
<name>A0ACC3DAG2_9PEZI</name>
<dbReference type="Proteomes" id="UP001186974">
    <property type="component" value="Unassembled WGS sequence"/>
</dbReference>
<proteinExistence type="predicted"/>
<organism evidence="1 2">
    <name type="scientific">Coniosporium uncinatum</name>
    <dbReference type="NCBI Taxonomy" id="93489"/>
    <lineage>
        <taxon>Eukaryota</taxon>
        <taxon>Fungi</taxon>
        <taxon>Dikarya</taxon>
        <taxon>Ascomycota</taxon>
        <taxon>Pezizomycotina</taxon>
        <taxon>Dothideomycetes</taxon>
        <taxon>Dothideomycetes incertae sedis</taxon>
        <taxon>Coniosporium</taxon>
    </lineage>
</organism>
<protein>
    <submittedName>
        <fullName evidence="1">Uncharacterized protein</fullName>
    </submittedName>
</protein>
<sequence>FPKYLKTQIETAFELDEDLFAQEQFLSYIGKAPAFSKALVKIMVEIYAKKSANRPKKDPRRCGSGEGIFEDSVLKAAVFDCPRSPMEDSKNRLAEELERYPQEEAWEDCYSEGGIEVSPPPPPPAEDFTKEKSPTGEPVQWKDSIAWGMSSDGSWDTPIPLSQTKGKKGESKKEDTVTTKDELEILDGCKIESSGFVLDETFTVISKLVQGDAKKLNRIKAACDDNGNVLHHARRVGKVELVPLAIREEQTSPPLQSKRLFVSLRGGFSYEETALCEEPVPEDIIPVLPSLQSDVEQNVCPSAYGR</sequence>
<reference evidence="1" key="1">
    <citation type="submission" date="2024-09" db="EMBL/GenBank/DDBJ databases">
        <title>Black Yeasts Isolated from many extreme environments.</title>
        <authorList>
            <person name="Coleine C."/>
            <person name="Stajich J.E."/>
            <person name="Selbmann L."/>
        </authorList>
    </citation>
    <scope>NUCLEOTIDE SEQUENCE</scope>
    <source>
        <strain evidence="1">CCFEE 5737</strain>
    </source>
</reference>
<comment type="caution">
    <text evidence="1">The sequence shown here is derived from an EMBL/GenBank/DDBJ whole genome shotgun (WGS) entry which is preliminary data.</text>
</comment>
<evidence type="ECO:0000313" key="1">
    <source>
        <dbReference type="EMBL" id="KAK3064384.1"/>
    </source>
</evidence>
<dbReference type="EMBL" id="JAWDJW010006528">
    <property type="protein sequence ID" value="KAK3064384.1"/>
    <property type="molecule type" value="Genomic_DNA"/>
</dbReference>